<evidence type="ECO:0000313" key="3">
    <source>
        <dbReference type="Proteomes" id="UP000288178"/>
    </source>
</evidence>
<comment type="caution">
    <text evidence="2">The sequence shown here is derived from an EMBL/GenBank/DDBJ whole genome shotgun (WGS) entry which is preliminary data.</text>
</comment>
<proteinExistence type="predicted"/>
<reference evidence="2 3" key="1">
    <citation type="submission" date="2019-01" db="EMBL/GenBank/DDBJ databases">
        <authorList>
            <person name="Chen W.-M."/>
        </authorList>
    </citation>
    <scope>NUCLEOTIDE SEQUENCE [LARGE SCALE GENOMIC DNA]</scope>
    <source>
        <strain evidence="2 3">ICH-3</strain>
    </source>
</reference>
<protein>
    <submittedName>
        <fullName evidence="2">Uncharacterized protein</fullName>
    </submittedName>
</protein>
<organism evidence="2 3">
    <name type="scientific">Rubrivivax albus</name>
    <dbReference type="NCBI Taxonomy" id="2499835"/>
    <lineage>
        <taxon>Bacteria</taxon>
        <taxon>Pseudomonadati</taxon>
        <taxon>Pseudomonadota</taxon>
        <taxon>Betaproteobacteria</taxon>
        <taxon>Burkholderiales</taxon>
        <taxon>Sphaerotilaceae</taxon>
        <taxon>Rubrivivax</taxon>
    </lineage>
</organism>
<keyword evidence="3" id="KW-1185">Reference proteome</keyword>
<name>A0A3S2VWU2_9BURK</name>
<feature type="compositionally biased region" description="Basic and acidic residues" evidence="1">
    <location>
        <begin position="202"/>
        <end position="214"/>
    </location>
</feature>
<accession>A0A3S2VWU2</accession>
<evidence type="ECO:0000313" key="2">
    <source>
        <dbReference type="EMBL" id="RVT51277.1"/>
    </source>
</evidence>
<gene>
    <name evidence="2" type="ORF">ENE75_10545</name>
</gene>
<dbReference type="EMBL" id="SACT01000003">
    <property type="protein sequence ID" value="RVT51277.1"/>
    <property type="molecule type" value="Genomic_DNA"/>
</dbReference>
<dbReference type="Proteomes" id="UP000288178">
    <property type="component" value="Unassembled WGS sequence"/>
</dbReference>
<evidence type="ECO:0000256" key="1">
    <source>
        <dbReference type="SAM" id="MobiDB-lite"/>
    </source>
</evidence>
<sequence>MPFTPIETAFLRLFGHVDLFGGIAPALAEVVDALNAAHHVYGTQRYAQWAEGGTSFGQRIDAMEAWGRPELGLPSTEEEKPTPGDMLSRLEDSSLDADELQKVRALFGARIASALSKGEPLPRSAIENHESLLICNRNRSRQHEDWRTVIGHAKIDEDGLRELKLSLKSAVARDFIDDVLLALGSAIADPNAAATNAPSAGDKAESTAETQHEEDPTELEYGQPADLLIADSPAPESKPSATEGHGKPGPDSSPGEVKKISLIGWRIVDGLYAPFTRKLGVTTSWGVAPLADHTIVCRALKHDFLVGDTEVKNKVCVAYHSQQCSLPPQLVLTVPLTDTGGLFYDVKGGCYWAPYSQVLGKEDKGDSPKETRPKYGRLRIAIDPDLAQHHREQYARVPGANCLGDLLEAGATPEAKTKFLKKYRSYLKKKGDIVHPQYAGRHARSLGPAVKEITGSDVMAMFLALDNSMAAAGMMHYVTLSQRFVHAQQQRVLTRMGWKPPPDLPPDDEEVLGADKAISWKEYIEGWKGVQAEATEALAALGHASCLAEIESAWGNLVRARLLSFGCISGHRLTRIARLTGQAMFGNDHYICISDKVDSLYDAYRLLPVTLRIAQLRTCLLGDLDALHAAIARNTPEALNDAVVKGAPSKVVFFGLKVVVRNGKERLKRTGLDLQKVDDLSQTHFKREANIGRHQLVSGMVEAGVDHWLIRAMTGHHNLNAEVFGDASAITPRHFLEQLRSALDSLLADSAFAPFAAPATSGRRIAFTKEVAAPPVRGDAYVHPRRGVGGRLLPPLADRHTLLALTTTDEVRSRLLTPDEARDPWIDLLLSFVVFDGMHHEDVAEIWHRLPDALVSVAATCAAAWTREGRSNLLVVPLSPPTLAALARVAGKPAPAWSAVTAAAGGWLKTAATDVTWPKDQPEILLAFIAMAGRWLRLHLNPATYAASLRCVMSSALSAHSILRLATADATGLPVDVLSKQRALRPGRVRLRTGSLRQGIRVTGTVLFRYGGTQQRHGEDEARATKVTADLENKELTSEDLDADDHLRNEKAAEAVLGALVGHQPVEDLPALAALAVVRKEANLILDRHKDRRSWGGIATYWTEVALALELVSPSDDMRQWTGVDFEAWVELAVAAIALDARKKGKKGDLELDGLRRFLKVGRMLGWEVPPGLIDPEDIYRQDGMRQSSAATLLRIEDFQAARPLVHHALRDWPLAQKRADLLLDLLIEVPARTGELDTAFARCVTDASRMLCIQPAGFSALKNHLAVRLIALTEALADRLLDFDGEEIDGLGEFLFLDEDGDDWTLLKAIRDAIHQALLLVTGDVNLRFHAARGSAACRIAFPQWENWAKSLLSGTTGATFGDTAPHTTRESVAQAISALGHGRVPTFLGYYYSVWPWVRAHELRLTLVGVSVSVAYEKQLFETTQARRAAKSRAERSGQRFDHWDWIGRQMAARLAARSLESGQLPPVLTPDEGEDPAAPALAALTRYGLWTLAGVPSATAGHHCGVGALTAASMDDAIARLAPSVETVWERRGQPRGERGADTDLELARGEVGDAFSDHFSCLPVEALSQLSDCLAVDRRRLLLLSPASASQNDVIRRLATCMPEGLATLLVREPLGGAFEVDPALVLELDGRLAVGTRERDVGQHCLYQVAPADDPHNRKRTGPLTGLTRAACISSLAAHQVLKEVN</sequence>
<feature type="region of interest" description="Disordered" evidence="1">
    <location>
        <begin position="192"/>
        <end position="257"/>
    </location>
</feature>